<accession>A0A3M8BVW2</accession>
<dbReference type="Pfam" id="PF13386">
    <property type="entry name" value="DsbD_2"/>
    <property type="match status" value="1"/>
</dbReference>
<name>A0A3M8BVW2_9BACL</name>
<keyword evidence="1" id="KW-0472">Membrane</keyword>
<evidence type="ECO:0000313" key="3">
    <source>
        <dbReference type="EMBL" id="RNB67526.1"/>
    </source>
</evidence>
<evidence type="ECO:0000259" key="2">
    <source>
        <dbReference type="Pfam" id="PF13386"/>
    </source>
</evidence>
<protein>
    <recommendedName>
        <fullName evidence="2">Urease accessory protein UreH-like transmembrane domain-containing protein</fullName>
    </recommendedName>
</protein>
<evidence type="ECO:0000256" key="1">
    <source>
        <dbReference type="SAM" id="Phobius"/>
    </source>
</evidence>
<sequence length="109" mass="12014">MNQFAGRFDGGTQSFLMGFTFSLGFCPTMFWVFFGLAVPLMLSSSIGIFVPIIFAIGTAIPLFVVLLILSFVGDRARMMNKTKRIGTGIQKLAGTIIIFLGISDFLIFW</sequence>
<comment type="caution">
    <text evidence="3">The sequence shown here is derived from an EMBL/GenBank/DDBJ whole genome shotgun (WGS) entry which is preliminary data.</text>
</comment>
<proteinExistence type="predicted"/>
<keyword evidence="1" id="KW-1133">Transmembrane helix</keyword>
<dbReference type="EMBL" id="RHHR01000051">
    <property type="protein sequence ID" value="RNB67526.1"/>
    <property type="molecule type" value="Genomic_DNA"/>
</dbReference>
<dbReference type="AlphaFoldDB" id="A0A3M8BVW2"/>
<feature type="transmembrane region" description="Helical" evidence="1">
    <location>
        <begin position="92"/>
        <end position="108"/>
    </location>
</feature>
<reference evidence="3 4" key="1">
    <citation type="submission" date="2018-10" db="EMBL/GenBank/DDBJ databases">
        <title>Phylogenomics of Brevibacillus.</title>
        <authorList>
            <person name="Dunlap C."/>
        </authorList>
    </citation>
    <scope>NUCLEOTIDE SEQUENCE [LARGE SCALE GENOMIC DNA]</scope>
    <source>
        <strain evidence="3 4">JCM 12215</strain>
    </source>
</reference>
<organism evidence="3 4">
    <name type="scientific">Brevibacillus invocatus</name>
    <dbReference type="NCBI Taxonomy" id="173959"/>
    <lineage>
        <taxon>Bacteria</taxon>
        <taxon>Bacillati</taxon>
        <taxon>Bacillota</taxon>
        <taxon>Bacilli</taxon>
        <taxon>Bacillales</taxon>
        <taxon>Paenibacillaceae</taxon>
        <taxon>Brevibacillus</taxon>
    </lineage>
</organism>
<dbReference type="InterPro" id="IPR039447">
    <property type="entry name" value="UreH-like_TM_dom"/>
</dbReference>
<feature type="transmembrane region" description="Helical" evidence="1">
    <location>
        <begin position="21"/>
        <end position="42"/>
    </location>
</feature>
<gene>
    <name evidence="3" type="ORF">EDM52_22515</name>
</gene>
<keyword evidence="1" id="KW-0812">Transmembrane</keyword>
<feature type="transmembrane region" description="Helical" evidence="1">
    <location>
        <begin position="48"/>
        <end position="72"/>
    </location>
</feature>
<feature type="domain" description="Urease accessory protein UreH-like transmembrane" evidence="2">
    <location>
        <begin position="3"/>
        <end position="102"/>
    </location>
</feature>
<evidence type="ECO:0000313" key="4">
    <source>
        <dbReference type="Proteomes" id="UP000282028"/>
    </source>
</evidence>
<keyword evidence="4" id="KW-1185">Reference proteome</keyword>
<dbReference type="Proteomes" id="UP000282028">
    <property type="component" value="Unassembled WGS sequence"/>
</dbReference>